<dbReference type="Pfam" id="PF25954">
    <property type="entry name" value="Beta-barrel_RND_2"/>
    <property type="match status" value="1"/>
</dbReference>
<evidence type="ECO:0000259" key="2">
    <source>
        <dbReference type="Pfam" id="PF25876"/>
    </source>
</evidence>
<dbReference type="OrthoDB" id="9806939at2"/>
<dbReference type="Gene3D" id="2.40.50.100">
    <property type="match status" value="1"/>
</dbReference>
<gene>
    <name evidence="6" type="ORF">CCR94_06505</name>
</gene>
<comment type="caution">
    <text evidence="6">The sequence shown here is derived from an EMBL/GenBank/DDBJ whole genome shotgun (WGS) entry which is preliminary data.</text>
</comment>
<dbReference type="Proteomes" id="UP000239089">
    <property type="component" value="Unassembled WGS sequence"/>
</dbReference>
<dbReference type="EMBL" id="NHSJ01000042">
    <property type="protein sequence ID" value="PPQ32218.1"/>
    <property type="molecule type" value="Genomic_DNA"/>
</dbReference>
<dbReference type="InterPro" id="IPR006143">
    <property type="entry name" value="RND_pump_MFP"/>
</dbReference>
<dbReference type="InterPro" id="IPR058624">
    <property type="entry name" value="MdtA-like_HH"/>
</dbReference>
<proteinExistence type="inferred from homology"/>
<dbReference type="InterPro" id="IPR058625">
    <property type="entry name" value="MdtA-like_BSH"/>
</dbReference>
<dbReference type="PANTHER" id="PTHR30469">
    <property type="entry name" value="MULTIDRUG RESISTANCE PROTEIN MDTA"/>
    <property type="match status" value="1"/>
</dbReference>
<dbReference type="FunFam" id="2.40.30.170:FF:000010">
    <property type="entry name" value="Efflux RND transporter periplasmic adaptor subunit"/>
    <property type="match status" value="1"/>
</dbReference>
<dbReference type="Gene3D" id="1.10.287.470">
    <property type="entry name" value="Helix hairpin bin"/>
    <property type="match status" value="1"/>
</dbReference>
<dbReference type="InterPro" id="IPR058792">
    <property type="entry name" value="Beta-barrel_RND_2"/>
</dbReference>
<evidence type="ECO:0000256" key="1">
    <source>
        <dbReference type="ARBA" id="ARBA00009477"/>
    </source>
</evidence>
<dbReference type="Gene3D" id="2.40.30.170">
    <property type="match status" value="1"/>
</dbReference>
<organism evidence="6 7">
    <name type="scientific">Rhodoblastus sphagnicola</name>
    <dbReference type="NCBI Taxonomy" id="333368"/>
    <lineage>
        <taxon>Bacteria</taxon>
        <taxon>Pseudomonadati</taxon>
        <taxon>Pseudomonadota</taxon>
        <taxon>Alphaproteobacteria</taxon>
        <taxon>Hyphomicrobiales</taxon>
        <taxon>Rhodoblastaceae</taxon>
        <taxon>Rhodoblastus</taxon>
    </lineage>
</organism>
<feature type="domain" description="Multidrug resistance protein MdtA-like alpha-helical hairpin" evidence="2">
    <location>
        <begin position="116"/>
        <end position="173"/>
    </location>
</feature>
<dbReference type="Pfam" id="PF25917">
    <property type="entry name" value="BSH_RND"/>
    <property type="match status" value="1"/>
</dbReference>
<feature type="domain" description="YknX-like C-terminal permuted SH3-like" evidence="5">
    <location>
        <begin position="295"/>
        <end position="359"/>
    </location>
</feature>
<reference evidence="6 7" key="1">
    <citation type="journal article" date="2018" name="Arch. Microbiol.">
        <title>New insights into the metabolic potential of the phototrophic purple bacterium Rhodopila globiformis DSM 161(T) from its draft genome sequence and evidence for a vanadium-dependent nitrogenase.</title>
        <authorList>
            <person name="Imhoff J.F."/>
            <person name="Rahn T."/>
            <person name="Kunzel S."/>
            <person name="Neulinger S.C."/>
        </authorList>
    </citation>
    <scope>NUCLEOTIDE SEQUENCE [LARGE SCALE GENOMIC DNA]</scope>
    <source>
        <strain evidence="6 7">DSM 16996</strain>
    </source>
</reference>
<dbReference type="Pfam" id="PF25876">
    <property type="entry name" value="HH_MFP_RND"/>
    <property type="match status" value="1"/>
</dbReference>
<feature type="domain" description="CusB-like beta-barrel" evidence="4">
    <location>
        <begin position="211"/>
        <end position="285"/>
    </location>
</feature>
<dbReference type="AlphaFoldDB" id="A0A2S6NC79"/>
<evidence type="ECO:0000259" key="5">
    <source>
        <dbReference type="Pfam" id="PF25989"/>
    </source>
</evidence>
<evidence type="ECO:0000259" key="4">
    <source>
        <dbReference type="Pfam" id="PF25954"/>
    </source>
</evidence>
<evidence type="ECO:0000313" key="6">
    <source>
        <dbReference type="EMBL" id="PPQ32218.1"/>
    </source>
</evidence>
<dbReference type="GO" id="GO:1990281">
    <property type="term" value="C:efflux pump complex"/>
    <property type="evidence" value="ECO:0007669"/>
    <property type="project" value="TreeGrafter"/>
</dbReference>
<dbReference type="SUPFAM" id="SSF111369">
    <property type="entry name" value="HlyD-like secretion proteins"/>
    <property type="match status" value="1"/>
</dbReference>
<dbReference type="GO" id="GO:0015562">
    <property type="term" value="F:efflux transmembrane transporter activity"/>
    <property type="evidence" value="ECO:0007669"/>
    <property type="project" value="TreeGrafter"/>
</dbReference>
<comment type="similarity">
    <text evidence="1">Belongs to the membrane fusion protein (MFP) (TC 8.A.1) family.</text>
</comment>
<dbReference type="Pfam" id="PF25989">
    <property type="entry name" value="YknX_C"/>
    <property type="match status" value="1"/>
</dbReference>
<protein>
    <submittedName>
        <fullName evidence="6">Efflux transporter periplasmic adaptor subunit</fullName>
    </submittedName>
</protein>
<keyword evidence="7" id="KW-1185">Reference proteome</keyword>
<dbReference type="RefSeq" id="WP_104507076.1">
    <property type="nucleotide sequence ID" value="NZ_JACIGC010000033.1"/>
</dbReference>
<feature type="domain" description="Multidrug resistance protein MdtA-like barrel-sandwich hybrid" evidence="3">
    <location>
        <begin position="79"/>
        <end position="205"/>
    </location>
</feature>
<dbReference type="InterPro" id="IPR058637">
    <property type="entry name" value="YknX-like_C"/>
</dbReference>
<dbReference type="PANTHER" id="PTHR30469:SF29">
    <property type="entry name" value="BLR2860 PROTEIN"/>
    <property type="match status" value="1"/>
</dbReference>
<name>A0A2S6NC79_9HYPH</name>
<evidence type="ECO:0000259" key="3">
    <source>
        <dbReference type="Pfam" id="PF25917"/>
    </source>
</evidence>
<dbReference type="NCBIfam" id="TIGR01730">
    <property type="entry name" value="RND_mfp"/>
    <property type="match status" value="1"/>
</dbReference>
<evidence type="ECO:0000313" key="7">
    <source>
        <dbReference type="Proteomes" id="UP000239089"/>
    </source>
</evidence>
<accession>A0A2S6NC79</accession>
<sequence length="369" mass="39753">MLDALRRFPEQRRLRAPLVITFLTLLAVFAGIHLWRQARLAPSAAAPSRPPIEVSAQTVRPETLSQSLEATGALEAAQAVTLAPEVAGRVTAIHFEAGARVEAGTPLVELYDAPERAERADAAARVRFARLQYDRSRRLAPSDTVSRQLLDQREAELEQAEAALQRIDANLAQKTIRAPFAGLIGIRRVNLGQYVNAGEAMATLTALDRLYVNFTLPQQELAKLRVGGDATVRADAYPNATFPARINAIEPIVEPDTRNIRVQATLANPDQMLRPGLYVTVSVAQPVRANAILAPATAIQTSASGDSVFVVRNGRAELTRVTIGQRRGDSVVVETGLGADDIVITDGQIRLQPGVPVRVVGPDVASTPQ</sequence>
<dbReference type="Gene3D" id="2.40.420.20">
    <property type="match status" value="1"/>
</dbReference>